<evidence type="ECO:0000256" key="1">
    <source>
        <dbReference type="ARBA" id="ARBA00006539"/>
    </source>
</evidence>
<reference evidence="2 3" key="1">
    <citation type="submission" date="2018-06" db="EMBL/GenBank/DDBJ databases">
        <authorList>
            <consortium name="Pathogen Informatics"/>
            <person name="Doyle S."/>
        </authorList>
    </citation>
    <scope>NUCLEOTIDE SEQUENCE [LARGE SCALE GENOMIC DNA]</scope>
    <source>
        <strain evidence="2 3">NCTC11460</strain>
    </source>
</reference>
<comment type="similarity">
    <text evidence="1">Belongs to the UPF0236 family.</text>
</comment>
<evidence type="ECO:0000313" key="3">
    <source>
        <dbReference type="Proteomes" id="UP000255101"/>
    </source>
</evidence>
<dbReference type="Proteomes" id="UP000255101">
    <property type="component" value="Unassembled WGS sequence"/>
</dbReference>
<accession>A0A379CEY7</accession>
<organism evidence="2 3">
    <name type="scientific">Peptostreptococcus anaerobius</name>
    <dbReference type="NCBI Taxonomy" id="1261"/>
    <lineage>
        <taxon>Bacteria</taxon>
        <taxon>Bacillati</taxon>
        <taxon>Bacillota</taxon>
        <taxon>Clostridia</taxon>
        <taxon>Peptostreptococcales</taxon>
        <taxon>Peptostreptococcaceae</taxon>
        <taxon>Peptostreptococcus</taxon>
    </lineage>
</organism>
<protein>
    <submittedName>
        <fullName evidence="2">Uncharacterized protein</fullName>
    </submittedName>
</protein>
<sequence>METIIQQICINMVEKVLKTLKESKNLSLDIITPEIREESNNTCLSIVEEYIKYVNLEMRNQKKDRKSKGLVIKEKDIGRKVITCLGELEYSRDIYFNKVENIYVKPIDSIFGIEPYERICKNVKADLVDKAIDNSYEKSKNLVGVPNISRQSVRNAILKSNLDADKSMVVAEKKLLKELHIYADEDHVHLQKPNKIKGRACQIVPLVTITEGTENVSKSRRRTINPYHIVDSRFDTSSLWKKVDEYIFGNYEVDEIKKIYIHADGARRFLAN</sequence>
<dbReference type="AlphaFoldDB" id="A0A379CEY7"/>
<proteinExistence type="inferred from homology"/>
<gene>
    <name evidence="2" type="ORF">NCTC11460_00215</name>
</gene>
<name>A0A379CEY7_9FIRM</name>
<dbReference type="InterPro" id="IPR009620">
    <property type="entry name" value="UPF0236"/>
</dbReference>
<dbReference type="EMBL" id="UGTB01000004">
    <property type="protein sequence ID" value="SUB60316.1"/>
    <property type="molecule type" value="Genomic_DNA"/>
</dbReference>
<dbReference type="RefSeq" id="WP_115342848.1">
    <property type="nucleotide sequence ID" value="NZ_UGTB01000004.1"/>
</dbReference>
<dbReference type="Pfam" id="PF06782">
    <property type="entry name" value="UPF0236"/>
    <property type="match status" value="1"/>
</dbReference>
<evidence type="ECO:0000313" key="2">
    <source>
        <dbReference type="EMBL" id="SUB60316.1"/>
    </source>
</evidence>